<dbReference type="Proteomes" id="UP000190037">
    <property type="component" value="Unassembled WGS sequence"/>
</dbReference>
<keyword evidence="1" id="KW-0175">Coiled coil</keyword>
<organism evidence="4 5">
    <name type="scientific">Embleya scabrispora</name>
    <dbReference type="NCBI Taxonomy" id="159449"/>
    <lineage>
        <taxon>Bacteria</taxon>
        <taxon>Bacillati</taxon>
        <taxon>Actinomycetota</taxon>
        <taxon>Actinomycetes</taxon>
        <taxon>Kitasatosporales</taxon>
        <taxon>Streptomycetaceae</taxon>
        <taxon>Embleya</taxon>
    </lineage>
</organism>
<evidence type="ECO:0000256" key="2">
    <source>
        <dbReference type="SAM" id="MobiDB-lite"/>
    </source>
</evidence>
<dbReference type="PANTHER" id="PTHR31005">
    <property type="entry name" value="DUF4139 DOMAIN-CONTAINING PROTEIN"/>
    <property type="match status" value="1"/>
</dbReference>
<dbReference type="EMBL" id="MWQN01000001">
    <property type="protein sequence ID" value="OPC82519.1"/>
    <property type="molecule type" value="Genomic_DNA"/>
</dbReference>
<name>A0A1T3P075_9ACTN</name>
<evidence type="ECO:0000259" key="3">
    <source>
        <dbReference type="Pfam" id="PF13598"/>
    </source>
</evidence>
<proteinExistence type="predicted"/>
<accession>A0A1T3P075</accession>
<gene>
    <name evidence="4" type="ORF">B4N89_17650</name>
</gene>
<feature type="coiled-coil region" evidence="1">
    <location>
        <begin position="149"/>
        <end position="176"/>
    </location>
</feature>
<comment type="caution">
    <text evidence="4">The sequence shown here is derived from an EMBL/GenBank/DDBJ whole genome shotgun (WGS) entry which is preliminary data.</text>
</comment>
<feature type="region of interest" description="Disordered" evidence="2">
    <location>
        <begin position="431"/>
        <end position="460"/>
    </location>
</feature>
<dbReference type="PANTHER" id="PTHR31005:SF8">
    <property type="entry name" value="DUF4139 DOMAIN-CONTAINING PROTEIN"/>
    <property type="match status" value="1"/>
</dbReference>
<evidence type="ECO:0000256" key="1">
    <source>
        <dbReference type="SAM" id="Coils"/>
    </source>
</evidence>
<reference evidence="4 5" key="1">
    <citation type="submission" date="2017-03" db="EMBL/GenBank/DDBJ databases">
        <title>Draft genome sequence of Streptomyces scabrisporus NF3, endophyte isolated from Amphipterygium adstringens.</title>
        <authorList>
            <person name="Vazquez M."/>
            <person name="Ceapa C.D."/>
            <person name="Rodriguez Luna D."/>
            <person name="Sanchez Esquivel S."/>
        </authorList>
    </citation>
    <scope>NUCLEOTIDE SEQUENCE [LARGE SCALE GENOMIC DNA]</scope>
    <source>
        <strain evidence="4 5">NF3</strain>
    </source>
</reference>
<dbReference type="AlphaFoldDB" id="A0A1T3P075"/>
<feature type="domain" description="DUF4139" evidence="3">
    <location>
        <begin position="276"/>
        <end position="769"/>
    </location>
</feature>
<keyword evidence="5" id="KW-1185">Reference proteome</keyword>
<dbReference type="Pfam" id="PF13598">
    <property type="entry name" value="DUF4139"/>
    <property type="match status" value="1"/>
</dbReference>
<evidence type="ECO:0000313" key="4">
    <source>
        <dbReference type="EMBL" id="OPC82519.1"/>
    </source>
</evidence>
<evidence type="ECO:0000313" key="5">
    <source>
        <dbReference type="Proteomes" id="UP000190037"/>
    </source>
</evidence>
<protein>
    <recommendedName>
        <fullName evidence="3">DUF4139 domain-containing protein</fullName>
    </recommendedName>
</protein>
<sequence length="781" mass="82930">MRIDLGAHALEVTALLQCLQESAQGPVCHACQYPIRTRRTRTRTRPLGLRWCLRAGQGRAGTGREGYMLTVASELRSVVVHAVGAVCVRNCEVDLPAEASGPVRVRITGFPLTAYGDRLRARVVAGGAGVRVTDVRPAVDVEVVDDADLPDVLRDLEAAESRLRALRERRARLDAELGRIAGLEPVSPPVRRGDPPRTAPVSALLELAAFADERSAALHERITACDAEIREAMRDVDVYRFRLNAGSGAERTERAQASGTAVVTLEHTGGAGPVELAVEYHVPGARWAPMYQLRLDEAMTGGTLVMRACVAQRTGEDWSDVRLGLSTADLARGADLPELKSLRLGRRQSAPAHAGWREPPTGLADLFAGYDASRAERARSSRPGPGAAAGAVEMAVASETMDDEDRIVYRAAPPPAPVTAAPAPLAAPMAPGGYGGPPPPAAARPAPRSRFRRGASAEAAGGDAYGGDTYGGAGFAAFQESGFAPEADARFVDTDEDPSVPTEPGADLLDYAALELRGADDEPQARGRLRAAASEPGGVAAEYRRRADEVTRLTLPEHALAPRDAAGSYDYRFDTAAPAEVAADGAWHTIPVCEIEIGLDPEFVCVPALDDAVFGTVVLANASPHALLAGPADVSVAGEFLMTVPLPTLAPGARERVGVGVVESVQVSRNAHMRESTAGLRGGTVVLDHRIEVEAVNHLARPIRLDILERVPVTDDKDVRIEEHDGAPRWVEDTELRDGRHVAGARVWHVELAPGERKDLTGGYEIRIPAAKAVVGGNRRV</sequence>
<dbReference type="InterPro" id="IPR011935">
    <property type="entry name" value="CHP02231"/>
</dbReference>
<dbReference type="STRING" id="159449.B4N89_17650"/>
<dbReference type="InterPro" id="IPR037291">
    <property type="entry name" value="DUF4139"/>
</dbReference>